<comment type="caution">
    <text evidence="2">The sequence shown here is derived from an EMBL/GenBank/DDBJ whole genome shotgun (WGS) entry which is preliminary data.</text>
</comment>
<feature type="region of interest" description="Disordered" evidence="1">
    <location>
        <begin position="19"/>
        <end position="92"/>
    </location>
</feature>
<evidence type="ECO:0000256" key="1">
    <source>
        <dbReference type="SAM" id="MobiDB-lite"/>
    </source>
</evidence>
<dbReference type="EMBL" id="BKCJ011690353">
    <property type="protein sequence ID" value="GFD47059.1"/>
    <property type="molecule type" value="Genomic_DNA"/>
</dbReference>
<sequence>MRWEPNFWVFTWPSNVRNTGSSWPKWESRTGVGNGLPDIARPTPGRRGDHRRGIHRRRHGGRTGGARPEGRHCRKPQDWLGRHWAQRRTSDR</sequence>
<protein>
    <submittedName>
        <fullName evidence="2">Uncharacterized protein</fullName>
    </submittedName>
</protein>
<dbReference type="AlphaFoldDB" id="A0A699WJT0"/>
<organism evidence="2">
    <name type="scientific">Tanacetum cinerariifolium</name>
    <name type="common">Dalmatian daisy</name>
    <name type="synonym">Chrysanthemum cinerariifolium</name>
    <dbReference type="NCBI Taxonomy" id="118510"/>
    <lineage>
        <taxon>Eukaryota</taxon>
        <taxon>Viridiplantae</taxon>
        <taxon>Streptophyta</taxon>
        <taxon>Embryophyta</taxon>
        <taxon>Tracheophyta</taxon>
        <taxon>Spermatophyta</taxon>
        <taxon>Magnoliopsida</taxon>
        <taxon>eudicotyledons</taxon>
        <taxon>Gunneridae</taxon>
        <taxon>Pentapetalae</taxon>
        <taxon>asterids</taxon>
        <taxon>campanulids</taxon>
        <taxon>Asterales</taxon>
        <taxon>Asteraceae</taxon>
        <taxon>Asteroideae</taxon>
        <taxon>Anthemideae</taxon>
        <taxon>Anthemidinae</taxon>
        <taxon>Tanacetum</taxon>
    </lineage>
</organism>
<feature type="compositionally biased region" description="Basic and acidic residues" evidence="1">
    <location>
        <begin position="68"/>
        <end position="81"/>
    </location>
</feature>
<feature type="compositionally biased region" description="Basic residues" evidence="1">
    <location>
        <begin position="48"/>
        <end position="61"/>
    </location>
</feature>
<reference evidence="2" key="1">
    <citation type="journal article" date="2019" name="Sci. Rep.">
        <title>Draft genome of Tanacetum cinerariifolium, the natural source of mosquito coil.</title>
        <authorList>
            <person name="Yamashiro T."/>
            <person name="Shiraishi A."/>
            <person name="Satake H."/>
            <person name="Nakayama K."/>
        </authorList>
    </citation>
    <scope>NUCLEOTIDE SEQUENCE</scope>
</reference>
<proteinExistence type="predicted"/>
<name>A0A699WJT0_TANCI</name>
<evidence type="ECO:0000313" key="2">
    <source>
        <dbReference type="EMBL" id="GFD47059.1"/>
    </source>
</evidence>
<gene>
    <name evidence="2" type="ORF">Tci_919028</name>
</gene>
<accession>A0A699WJT0</accession>